<dbReference type="InterPro" id="IPR049043">
    <property type="entry name" value="WHD_RIOX1"/>
</dbReference>
<organism evidence="16 17">
    <name type="scientific">Henosepilachna vigintioctopunctata</name>
    <dbReference type="NCBI Taxonomy" id="420089"/>
    <lineage>
        <taxon>Eukaryota</taxon>
        <taxon>Metazoa</taxon>
        <taxon>Ecdysozoa</taxon>
        <taxon>Arthropoda</taxon>
        <taxon>Hexapoda</taxon>
        <taxon>Insecta</taxon>
        <taxon>Pterygota</taxon>
        <taxon>Neoptera</taxon>
        <taxon>Endopterygota</taxon>
        <taxon>Coleoptera</taxon>
        <taxon>Polyphaga</taxon>
        <taxon>Cucujiformia</taxon>
        <taxon>Coccinelloidea</taxon>
        <taxon>Coccinellidae</taxon>
        <taxon>Epilachninae</taxon>
        <taxon>Epilachnini</taxon>
        <taxon>Henosepilachna</taxon>
    </lineage>
</organism>
<feature type="domain" description="JmjC" evidence="15">
    <location>
        <begin position="237"/>
        <end position="381"/>
    </location>
</feature>
<evidence type="ECO:0000256" key="1">
    <source>
        <dbReference type="ARBA" id="ARBA00004123"/>
    </source>
</evidence>
<evidence type="ECO:0000256" key="6">
    <source>
        <dbReference type="ARBA" id="ARBA00022964"/>
    </source>
</evidence>
<comment type="similarity">
    <text evidence="2">Belongs to the ROX family. NO66 subfamily.</text>
</comment>
<dbReference type="Proteomes" id="UP001431783">
    <property type="component" value="Unassembled WGS sequence"/>
</dbReference>
<dbReference type="GO" id="GO:0140680">
    <property type="term" value="F:histone H3K36me/H3K36me2 demethylase activity"/>
    <property type="evidence" value="ECO:0007669"/>
    <property type="project" value="UniProtKB-EC"/>
</dbReference>
<dbReference type="FunFam" id="2.60.120.650:FF:000013">
    <property type="entry name" value="Ribosomal oxygenase 1"/>
    <property type="match status" value="1"/>
</dbReference>
<comment type="catalytic activity">
    <reaction evidence="13 14">
        <text>N(6),N(6)-dimethyl-L-lysyl(36)-[histone H3] + 2 2-oxoglutarate + 2 O2 = L-lysyl(36)-[histone H3] + 2 formaldehyde + 2 succinate + 2 CO2</text>
        <dbReference type="Rhea" id="RHEA:42032"/>
        <dbReference type="Rhea" id="RHEA-COMP:9785"/>
        <dbReference type="Rhea" id="RHEA-COMP:9787"/>
        <dbReference type="ChEBI" id="CHEBI:15379"/>
        <dbReference type="ChEBI" id="CHEBI:16526"/>
        <dbReference type="ChEBI" id="CHEBI:16810"/>
        <dbReference type="ChEBI" id="CHEBI:16842"/>
        <dbReference type="ChEBI" id="CHEBI:29969"/>
        <dbReference type="ChEBI" id="CHEBI:30031"/>
        <dbReference type="ChEBI" id="CHEBI:61976"/>
        <dbReference type="EC" id="1.14.11.27"/>
    </reaction>
</comment>
<keyword evidence="8 14" id="KW-0408">Iron</keyword>
<keyword evidence="7 14" id="KW-0560">Oxidoreductase</keyword>
<comment type="cofactor">
    <cofactor evidence="14">
        <name>Fe(2+)</name>
        <dbReference type="ChEBI" id="CHEBI:29033"/>
    </cofactor>
    <text evidence="14">Binds 1 Fe(2+) ion per subunit.</text>
</comment>
<dbReference type="PROSITE" id="PS51184">
    <property type="entry name" value="JMJC"/>
    <property type="match status" value="1"/>
</dbReference>
<sequence>MKVTNGLSAYAVYNSDTKKERDKIVPKTKPKLCRSRSEVVIGPQSGKGLEKVLLALRENNPDILRECNSKEINELKNKSKVKPKSHENKVSKKRKKISTYVKTHLPKMYKKHSEPQIEKRSTYNPIIQRKKKASSNSLQDPIKQGLKLFEWMISPTPPKLFFDNYWEKKHLHIARTNAKYYTHLFTSKCLDSMFRNNDLYYTRNVDVVIYENETKEILNPEGKANPSALWDFYSNGCSIRVLNPQTYNKKVHLLVSTLQEYFGSMVGVNAYLTPPNSQGFAPHFDDIEAFIIQLEGRKHWRLYHPKEEDTLPRHSSKNFTHEEIGNPFLEVTLEEGHLLYFPRGIIHEGRTDSDSHSLHLTVSLYQNNAYVDLLENLLPNALVEAAKSDIEFRKGLPLHFLRNKNPLDIDNDPKSHILQIVSSLMDKLKSHLDIDGGIAELGRKLVYNSMPPVLSKEEQACSSKHDGDMLDNGIVYNKVEFDESTKIRLTRFHCIQPLCKSNTKTFTLYYSTENANVYHGEEEQFLELEEYMLPAIEKLRKAYPKFVEIGSLPLKTIEDRVQFIYDLWEKGIIITKEPLGSSENELLDDDTNDSDNE</sequence>
<evidence type="ECO:0000256" key="4">
    <source>
        <dbReference type="ARBA" id="ARBA00022723"/>
    </source>
</evidence>
<protein>
    <recommendedName>
        <fullName evidence="14">Bifunctional lysine-specific demethylase and histidyl-hydroxylase</fullName>
        <ecNumber evidence="14">1.14.11.27</ecNumber>
    </recommendedName>
</protein>
<dbReference type="GO" id="GO:0005506">
    <property type="term" value="F:iron ion binding"/>
    <property type="evidence" value="ECO:0007669"/>
    <property type="project" value="UniProtKB-UniRule"/>
</dbReference>
<evidence type="ECO:0000256" key="2">
    <source>
        <dbReference type="ARBA" id="ARBA00010309"/>
    </source>
</evidence>
<comment type="subcellular location">
    <subcellularLocation>
        <location evidence="1 14">Nucleus</location>
    </subcellularLocation>
</comment>
<keyword evidence="11 14" id="KW-0539">Nucleus</keyword>
<evidence type="ECO:0000256" key="7">
    <source>
        <dbReference type="ARBA" id="ARBA00023002"/>
    </source>
</evidence>
<dbReference type="Pfam" id="PF08007">
    <property type="entry name" value="JmjC_2"/>
    <property type="match status" value="1"/>
</dbReference>
<keyword evidence="10 14" id="KW-0804">Transcription</keyword>
<dbReference type="InterPro" id="IPR039994">
    <property type="entry name" value="NO66-like"/>
</dbReference>
<evidence type="ECO:0000256" key="11">
    <source>
        <dbReference type="ARBA" id="ARBA00023242"/>
    </source>
</evidence>
<name>A0AAW1TI55_9CUCU</name>
<dbReference type="SUPFAM" id="SSF51197">
    <property type="entry name" value="Clavaminate synthase-like"/>
    <property type="match status" value="1"/>
</dbReference>
<comment type="caution">
    <text evidence="16">The sequence shown here is derived from an EMBL/GenBank/DDBJ whole genome shotgun (WGS) entry which is preliminary data.</text>
</comment>
<evidence type="ECO:0000256" key="12">
    <source>
        <dbReference type="ARBA" id="ARBA00025670"/>
    </source>
</evidence>
<dbReference type="EC" id="1.14.11.27" evidence="14"/>
<keyword evidence="5" id="KW-0156">Chromatin regulator</keyword>
<gene>
    <name evidence="16" type="ORF">WA026_006290</name>
</gene>
<dbReference type="Gene3D" id="1.10.10.1500">
    <property type="entry name" value="JmjC domain-containing ribosomal oxygenase (ROX), dimer domain"/>
    <property type="match status" value="1"/>
</dbReference>
<dbReference type="GO" id="GO:0032453">
    <property type="term" value="F:histone H3K4 demethylase activity"/>
    <property type="evidence" value="ECO:0007669"/>
    <property type="project" value="TreeGrafter"/>
</dbReference>
<dbReference type="PANTHER" id="PTHR13096">
    <property type="entry name" value="MINA53 MYC INDUCED NUCLEAR ANTIGEN"/>
    <property type="match status" value="1"/>
</dbReference>
<dbReference type="AlphaFoldDB" id="A0AAW1TI55"/>
<dbReference type="Gene3D" id="2.60.120.650">
    <property type="entry name" value="Cupin"/>
    <property type="match status" value="1"/>
</dbReference>
<reference evidence="16 17" key="1">
    <citation type="submission" date="2023-03" db="EMBL/GenBank/DDBJ databases">
        <title>Genome insight into feeding habits of ladybird beetles.</title>
        <authorList>
            <person name="Li H.-S."/>
            <person name="Huang Y.-H."/>
            <person name="Pang H."/>
        </authorList>
    </citation>
    <scope>NUCLEOTIDE SEQUENCE [LARGE SCALE GENOMIC DNA]</scope>
    <source>
        <strain evidence="16">SYSU_2023b</strain>
        <tissue evidence="16">Whole body</tissue>
    </source>
</reference>
<dbReference type="Pfam" id="PF21233">
    <property type="entry name" value="WHD_RIOX1"/>
    <property type="match status" value="1"/>
</dbReference>
<keyword evidence="3" id="KW-0678">Repressor</keyword>
<keyword evidence="9 14" id="KW-0805">Transcription regulation</keyword>
<dbReference type="EMBL" id="JARQZJ010000002">
    <property type="protein sequence ID" value="KAK9870207.1"/>
    <property type="molecule type" value="Genomic_DNA"/>
</dbReference>
<keyword evidence="4 14" id="KW-0479">Metal-binding</keyword>
<dbReference type="InterPro" id="IPR003347">
    <property type="entry name" value="JmjC_dom"/>
</dbReference>
<evidence type="ECO:0000256" key="13">
    <source>
        <dbReference type="ARBA" id="ARBA00047915"/>
    </source>
</evidence>
<dbReference type="GO" id="GO:0005730">
    <property type="term" value="C:nucleolus"/>
    <property type="evidence" value="ECO:0007669"/>
    <property type="project" value="TreeGrafter"/>
</dbReference>
<accession>A0AAW1TI55</accession>
<dbReference type="PANTHER" id="PTHR13096:SF8">
    <property type="entry name" value="RIBOSOMAL OXYGENASE 1"/>
    <property type="match status" value="1"/>
</dbReference>
<evidence type="ECO:0000313" key="17">
    <source>
        <dbReference type="Proteomes" id="UP001431783"/>
    </source>
</evidence>
<evidence type="ECO:0000256" key="14">
    <source>
        <dbReference type="RuleBase" id="RU366061"/>
    </source>
</evidence>
<dbReference type="Gene3D" id="3.90.930.40">
    <property type="match status" value="1"/>
</dbReference>
<proteinExistence type="inferred from homology"/>
<evidence type="ECO:0000256" key="8">
    <source>
        <dbReference type="ARBA" id="ARBA00023004"/>
    </source>
</evidence>
<evidence type="ECO:0000256" key="9">
    <source>
        <dbReference type="ARBA" id="ARBA00023015"/>
    </source>
</evidence>
<evidence type="ECO:0000256" key="5">
    <source>
        <dbReference type="ARBA" id="ARBA00022853"/>
    </source>
</evidence>
<evidence type="ECO:0000259" key="15">
    <source>
        <dbReference type="PROSITE" id="PS51184"/>
    </source>
</evidence>
<evidence type="ECO:0000313" key="16">
    <source>
        <dbReference type="EMBL" id="KAK9870207.1"/>
    </source>
</evidence>
<evidence type="ECO:0000256" key="3">
    <source>
        <dbReference type="ARBA" id="ARBA00022491"/>
    </source>
</evidence>
<keyword evidence="17" id="KW-1185">Reference proteome</keyword>
<evidence type="ECO:0000256" key="10">
    <source>
        <dbReference type="ARBA" id="ARBA00023163"/>
    </source>
</evidence>
<comment type="function">
    <text evidence="12">Oxygenase that can act as both a histone lysine demethylase and a ribosomal histidine hydroxylase. Specifically demethylates 'Lys-4' (H3K4me) and 'Lys-36' (H3K36me) of histone H3, thereby playing a central role in histone code.</text>
</comment>
<dbReference type="FunFam" id="3.90.930.40:FF:000001">
    <property type="entry name" value="ribosomal oxygenase 1 isoform X1"/>
    <property type="match status" value="1"/>
</dbReference>
<keyword evidence="6 14" id="KW-0223">Dioxygenase</keyword>